<protein>
    <recommendedName>
        <fullName evidence="3">FAS1 domain-containing protein</fullName>
    </recommendedName>
</protein>
<dbReference type="PROSITE" id="PS50213">
    <property type="entry name" value="FAS1"/>
    <property type="match status" value="1"/>
</dbReference>
<dbReference type="InterPro" id="IPR040200">
    <property type="entry name" value="Mug57-like"/>
</dbReference>
<keyword evidence="1 2" id="KW-0732">Signal</keyword>
<evidence type="ECO:0000256" key="1">
    <source>
        <dbReference type="ARBA" id="ARBA00022729"/>
    </source>
</evidence>
<dbReference type="RefSeq" id="XP_020065489.1">
    <property type="nucleotide sequence ID" value="XM_020209600.1"/>
</dbReference>
<dbReference type="PANTHER" id="PTHR28156">
    <property type="entry name" value="FAS1 DOMAIN-CONTAINING PROTEIN YDR262W"/>
    <property type="match status" value="1"/>
</dbReference>
<evidence type="ECO:0000313" key="4">
    <source>
        <dbReference type="EMBL" id="ODV80367.1"/>
    </source>
</evidence>
<reference evidence="5" key="1">
    <citation type="submission" date="2016-05" db="EMBL/GenBank/DDBJ databases">
        <title>Comparative genomics of biotechnologically important yeasts.</title>
        <authorList>
            <consortium name="DOE Joint Genome Institute"/>
            <person name="Riley R."/>
            <person name="Haridas S."/>
            <person name="Wolfe K.H."/>
            <person name="Lopes M.R."/>
            <person name="Hittinger C.T."/>
            <person name="Goker M."/>
            <person name="Salamov A."/>
            <person name="Wisecaver J."/>
            <person name="Long T.M."/>
            <person name="Aerts A.L."/>
            <person name="Barry K."/>
            <person name="Choi C."/>
            <person name="Clum A."/>
            <person name="Coughlan A.Y."/>
            <person name="Deshpande S."/>
            <person name="Douglass A.P."/>
            <person name="Hanson S.J."/>
            <person name="Klenk H.-P."/>
            <person name="Labutti K."/>
            <person name="Lapidus A."/>
            <person name="Lindquist E."/>
            <person name="Lipzen A."/>
            <person name="Meier-Kolthoff J.P."/>
            <person name="Ohm R.A."/>
            <person name="Otillar R.P."/>
            <person name="Pangilinan J."/>
            <person name="Peng Y."/>
            <person name="Rokas A."/>
            <person name="Rosa C.A."/>
            <person name="Scheuner C."/>
            <person name="Sibirny A.A."/>
            <person name="Slot J.C."/>
            <person name="Stielow J.B."/>
            <person name="Sun H."/>
            <person name="Kurtzman C.P."/>
            <person name="Blackwell M."/>
            <person name="Grigoriev I.V."/>
            <person name="Jeffries T.W."/>
        </authorList>
    </citation>
    <scope>NUCLEOTIDE SEQUENCE [LARGE SCALE GENOMIC DNA]</scope>
    <source>
        <strain evidence="5">NRRL Y-17324</strain>
    </source>
</reference>
<dbReference type="AlphaFoldDB" id="A0A1E4SLT8"/>
<dbReference type="OrthoDB" id="5551751at2759"/>
<dbReference type="SUPFAM" id="SSF82153">
    <property type="entry name" value="FAS1 domain"/>
    <property type="match status" value="1"/>
</dbReference>
<evidence type="ECO:0000313" key="5">
    <source>
        <dbReference type="Proteomes" id="UP000094285"/>
    </source>
</evidence>
<dbReference type="GeneID" id="30983736"/>
<evidence type="ECO:0000259" key="3">
    <source>
        <dbReference type="PROSITE" id="PS50213"/>
    </source>
</evidence>
<keyword evidence="5" id="KW-1185">Reference proteome</keyword>
<dbReference type="STRING" id="984487.A0A1E4SLT8"/>
<name>A0A1E4SLT8_9ASCO</name>
<dbReference type="EMBL" id="KV453911">
    <property type="protein sequence ID" value="ODV80367.1"/>
    <property type="molecule type" value="Genomic_DNA"/>
</dbReference>
<evidence type="ECO:0000256" key="2">
    <source>
        <dbReference type="SAM" id="SignalP"/>
    </source>
</evidence>
<feature type="chain" id="PRO_5009162827" description="FAS1 domain-containing protein" evidence="2">
    <location>
        <begin position="19"/>
        <end position="301"/>
    </location>
</feature>
<feature type="domain" description="FAS1" evidence="3">
    <location>
        <begin position="145"/>
        <end position="298"/>
    </location>
</feature>
<dbReference type="PANTHER" id="PTHR28156:SF1">
    <property type="entry name" value="FAS1 DOMAIN-CONTAINING PROTEIN YDR262W"/>
    <property type="match status" value="1"/>
</dbReference>
<accession>A0A1E4SLT8</accession>
<gene>
    <name evidence="4" type="ORF">CANTADRAFT_48554</name>
</gene>
<feature type="signal peptide" evidence="2">
    <location>
        <begin position="1"/>
        <end position="18"/>
    </location>
</feature>
<organism evidence="4 5">
    <name type="scientific">Suhomyces tanzawaensis NRRL Y-17324</name>
    <dbReference type="NCBI Taxonomy" id="984487"/>
    <lineage>
        <taxon>Eukaryota</taxon>
        <taxon>Fungi</taxon>
        <taxon>Dikarya</taxon>
        <taxon>Ascomycota</taxon>
        <taxon>Saccharomycotina</taxon>
        <taxon>Pichiomycetes</taxon>
        <taxon>Debaryomycetaceae</taxon>
        <taxon>Suhomyces</taxon>
    </lineage>
</organism>
<dbReference type="InterPro" id="IPR000782">
    <property type="entry name" value="FAS1_domain"/>
</dbReference>
<dbReference type="Proteomes" id="UP000094285">
    <property type="component" value="Unassembled WGS sequence"/>
</dbReference>
<dbReference type="InterPro" id="IPR036378">
    <property type="entry name" value="FAS1_dom_sf"/>
</dbReference>
<proteinExistence type="predicted"/>
<sequence>MNLKLVLSLTAVASVVAAKNVVNFDQYEDSPNEKRMDFEKREPKNIADLSQFKEDLASEKETREAKYIFDLEQLKQDLESQNGKRDAKYIVDLEQLRQDLEAQKDKRDAKYISFDITAFKQAHGSSNKDNLAQIYFTVDSKDCHANLLESILPQVKLVSIFAGYVRDYEEISHKTELTNETMLVIAPSDEAIDSKLNGLKPWEFPISLDSADNEDVAVKQNLELFVNHHVVLNFEQNLDIDESAHSVVAKLNSGDVVTIKQDKISDKFSISLANGEWINVERVQQVDNGFLFVINDVLDKP</sequence>